<feature type="domain" description="Tetrahydrofolate dehydrogenase/cyclohydrolase catalytic" evidence="12">
    <location>
        <begin position="10"/>
        <end position="124"/>
    </location>
</feature>
<evidence type="ECO:0000259" key="12">
    <source>
        <dbReference type="Pfam" id="PF00763"/>
    </source>
</evidence>
<evidence type="ECO:0000256" key="7">
    <source>
        <dbReference type="ARBA" id="ARBA00023002"/>
    </source>
</evidence>
<evidence type="ECO:0000256" key="8">
    <source>
        <dbReference type="ARBA" id="ARBA00023102"/>
    </source>
</evidence>
<feature type="binding site" evidence="11">
    <location>
        <position position="236"/>
    </location>
    <ligand>
        <name>NADP(+)</name>
        <dbReference type="ChEBI" id="CHEBI:58349"/>
    </ligand>
</feature>
<keyword evidence="10 11" id="KW-0511">Multifunctional enzyme</keyword>
<comment type="caution">
    <text evidence="11">Lacks conserved residue(s) required for the propagation of feature annotation.</text>
</comment>
<dbReference type="GO" id="GO:0006164">
    <property type="term" value="P:purine nucleotide biosynthetic process"/>
    <property type="evidence" value="ECO:0007669"/>
    <property type="project" value="UniProtKB-KW"/>
</dbReference>
<dbReference type="GO" id="GO:0004477">
    <property type="term" value="F:methenyltetrahydrofolate cyclohydrolase activity"/>
    <property type="evidence" value="ECO:0007669"/>
    <property type="project" value="UniProtKB-UniRule"/>
</dbReference>
<proteinExistence type="inferred from homology"/>
<comment type="pathway">
    <text evidence="1 11">One-carbon metabolism; tetrahydrofolate interconversion.</text>
</comment>
<keyword evidence="9 11" id="KW-0486">Methionine biosynthesis</keyword>
<evidence type="ECO:0000256" key="3">
    <source>
        <dbReference type="ARBA" id="ARBA00022605"/>
    </source>
</evidence>
<dbReference type="GO" id="GO:0004488">
    <property type="term" value="F:methylenetetrahydrofolate dehydrogenase (NADP+) activity"/>
    <property type="evidence" value="ECO:0007669"/>
    <property type="project" value="UniProtKB-UniRule"/>
</dbReference>
<evidence type="ECO:0000256" key="1">
    <source>
        <dbReference type="ARBA" id="ARBA00004777"/>
    </source>
</evidence>
<dbReference type="FunFam" id="3.40.50.720:FF:000094">
    <property type="entry name" value="Bifunctional protein FolD"/>
    <property type="match status" value="1"/>
</dbReference>
<evidence type="ECO:0000313" key="15">
    <source>
        <dbReference type="Proteomes" id="UP000787322"/>
    </source>
</evidence>
<evidence type="ECO:0000259" key="13">
    <source>
        <dbReference type="Pfam" id="PF02882"/>
    </source>
</evidence>
<name>A0A9D6AER7_9ACTN</name>
<dbReference type="CDD" id="cd01080">
    <property type="entry name" value="NAD_bind_m-THF_DH_Cyclohyd"/>
    <property type="match status" value="1"/>
</dbReference>
<dbReference type="Gene3D" id="3.40.50.10860">
    <property type="entry name" value="Leucine Dehydrogenase, chain A, domain 1"/>
    <property type="match status" value="1"/>
</dbReference>
<keyword evidence="4 11" id="KW-0658">Purine biosynthesis</keyword>
<evidence type="ECO:0000313" key="14">
    <source>
        <dbReference type="EMBL" id="MBF4803180.1"/>
    </source>
</evidence>
<keyword evidence="8 11" id="KW-0368">Histidine biosynthesis</keyword>
<dbReference type="Pfam" id="PF00763">
    <property type="entry name" value="THF_DHG_CYH"/>
    <property type="match status" value="1"/>
</dbReference>
<dbReference type="PANTHER" id="PTHR48099">
    <property type="entry name" value="C-1-TETRAHYDROFOLATE SYNTHASE, CYTOPLASMIC-RELATED"/>
    <property type="match status" value="1"/>
</dbReference>
<evidence type="ECO:0000256" key="10">
    <source>
        <dbReference type="ARBA" id="ARBA00023268"/>
    </source>
</evidence>
<feature type="domain" description="Tetrahydrofolate dehydrogenase/cyclohydrolase NAD(P)-binding" evidence="13">
    <location>
        <begin position="144"/>
        <end position="286"/>
    </location>
</feature>
<dbReference type="GO" id="GO:0000105">
    <property type="term" value="P:L-histidine biosynthetic process"/>
    <property type="evidence" value="ECO:0007669"/>
    <property type="project" value="UniProtKB-KW"/>
</dbReference>
<evidence type="ECO:0000256" key="11">
    <source>
        <dbReference type="HAMAP-Rule" id="MF_01576"/>
    </source>
</evidence>
<dbReference type="InterPro" id="IPR036291">
    <property type="entry name" value="NAD(P)-bd_dom_sf"/>
</dbReference>
<evidence type="ECO:0000256" key="6">
    <source>
        <dbReference type="ARBA" id="ARBA00022857"/>
    </source>
</evidence>
<dbReference type="EC" id="3.5.4.9" evidence="11"/>
<gene>
    <name evidence="11" type="primary">folD</name>
    <name evidence="14" type="ORF">HXK24_05125</name>
</gene>
<dbReference type="GO" id="GO:0035999">
    <property type="term" value="P:tetrahydrofolate interconversion"/>
    <property type="evidence" value="ECO:0007669"/>
    <property type="project" value="UniProtKB-UniRule"/>
</dbReference>
<keyword evidence="5 11" id="KW-0378">Hydrolase</keyword>
<feature type="binding site" evidence="11">
    <location>
        <begin position="170"/>
        <end position="172"/>
    </location>
    <ligand>
        <name>NADP(+)</name>
        <dbReference type="ChEBI" id="CHEBI:58349"/>
    </ligand>
</feature>
<comment type="function">
    <text evidence="11">Catalyzes the oxidation of 5,10-methylenetetrahydrofolate to 5,10-methenyltetrahydrofolate and then the hydrolysis of 5,10-methenyltetrahydrofolate to 10-formyltetrahydrofolate.</text>
</comment>
<dbReference type="InterPro" id="IPR046346">
    <property type="entry name" value="Aminoacid_DH-like_N_sf"/>
</dbReference>
<comment type="similarity">
    <text evidence="11">Belongs to the tetrahydrofolate dehydrogenase/cyclohydrolase family.</text>
</comment>
<dbReference type="InterPro" id="IPR000672">
    <property type="entry name" value="THF_DH/CycHdrlase"/>
</dbReference>
<dbReference type="SUPFAM" id="SSF51735">
    <property type="entry name" value="NAD(P)-binding Rossmann-fold domains"/>
    <property type="match status" value="1"/>
</dbReference>
<evidence type="ECO:0000256" key="4">
    <source>
        <dbReference type="ARBA" id="ARBA00022755"/>
    </source>
</evidence>
<keyword evidence="7 11" id="KW-0560">Oxidoreductase</keyword>
<evidence type="ECO:0000256" key="2">
    <source>
        <dbReference type="ARBA" id="ARBA00022563"/>
    </source>
</evidence>
<dbReference type="EMBL" id="JABZGU010000126">
    <property type="protein sequence ID" value="MBF4803180.1"/>
    <property type="molecule type" value="Genomic_DNA"/>
</dbReference>
<sequence>MSSETTSQELRGAPVAKTITEKLAAQVKELRAQGVTPKLVVVRIGQKSDDLTYERAAYTRAEKVGFEVETIELPEDATQEQVNSAFDQVSADASVHGCLPMRPFPAGIDEHEALQHLAPEKDVDCATDSMLLATLCGTSGALGPCTAEAVLALLDFYQVPLEGAPVAVVGRSNVIGRPVAALLSARNATVTVCHSKTKDLATTLKQADVVVVAAGRAHLIGADCVRAGQTIIDVGINWDEDAQKLVGDVNTEQVAPLVSAYTPVPGGVGSVTTAILARHVVAAAQRTLA</sequence>
<accession>A0A9D6AER7</accession>
<dbReference type="AlphaFoldDB" id="A0A9D6AER7"/>
<dbReference type="GO" id="GO:0009086">
    <property type="term" value="P:methionine biosynthetic process"/>
    <property type="evidence" value="ECO:0007669"/>
    <property type="project" value="UniProtKB-KW"/>
</dbReference>
<dbReference type="Gene3D" id="3.40.50.720">
    <property type="entry name" value="NAD(P)-binding Rossmann-like Domain"/>
    <property type="match status" value="1"/>
</dbReference>
<comment type="caution">
    <text evidence="14">The sequence shown here is derived from an EMBL/GenBank/DDBJ whole genome shotgun (WGS) entry which is preliminary data.</text>
</comment>
<dbReference type="InterPro" id="IPR020630">
    <property type="entry name" value="THF_DH/CycHdrlase_cat_dom"/>
</dbReference>
<dbReference type="HAMAP" id="MF_01576">
    <property type="entry name" value="THF_DHG_CYH"/>
    <property type="match status" value="1"/>
</dbReference>
<dbReference type="Pfam" id="PF02882">
    <property type="entry name" value="THF_DHG_CYH_C"/>
    <property type="match status" value="1"/>
</dbReference>
<dbReference type="GO" id="GO:0005829">
    <property type="term" value="C:cytosol"/>
    <property type="evidence" value="ECO:0007669"/>
    <property type="project" value="TreeGrafter"/>
</dbReference>
<keyword evidence="2 11" id="KW-0554">One-carbon metabolism</keyword>
<dbReference type="EC" id="1.5.1.5" evidence="11"/>
<reference evidence="14" key="1">
    <citation type="submission" date="2020-04" db="EMBL/GenBank/DDBJ databases">
        <title>Deep metagenomics examines the oral microbiome during advanced dental caries in children, revealing novel taxa and co-occurrences with host molecules.</title>
        <authorList>
            <person name="Baker J.L."/>
            <person name="Morton J.T."/>
            <person name="Dinis M."/>
            <person name="Alvarez R."/>
            <person name="Tran N.C."/>
            <person name="Knight R."/>
            <person name="Edlund A."/>
        </authorList>
    </citation>
    <scope>NUCLEOTIDE SEQUENCE</scope>
    <source>
        <strain evidence="14">JCVI_3_bin.11</strain>
    </source>
</reference>
<dbReference type="PRINTS" id="PR00085">
    <property type="entry name" value="THFDHDRGNASE"/>
</dbReference>
<dbReference type="SUPFAM" id="SSF53223">
    <property type="entry name" value="Aminoacid dehydrogenase-like, N-terminal domain"/>
    <property type="match status" value="1"/>
</dbReference>
<protein>
    <recommendedName>
        <fullName evidence="11">Bifunctional protein FolD</fullName>
    </recommendedName>
    <domain>
        <recommendedName>
            <fullName evidence="11">Methylenetetrahydrofolate dehydrogenase</fullName>
            <ecNumber evidence="11">1.5.1.5</ecNumber>
        </recommendedName>
    </domain>
    <domain>
        <recommendedName>
            <fullName evidence="11">Methenyltetrahydrofolate cyclohydrolase</fullName>
            <ecNumber evidence="11">3.5.4.9</ecNumber>
        </recommendedName>
    </domain>
</protein>
<evidence type="ECO:0000256" key="5">
    <source>
        <dbReference type="ARBA" id="ARBA00022801"/>
    </source>
</evidence>
<dbReference type="Proteomes" id="UP000787322">
    <property type="component" value="Unassembled WGS sequence"/>
</dbReference>
<comment type="catalytic activity">
    <reaction evidence="11">
        <text>(6R)-5,10-methylene-5,6,7,8-tetrahydrofolate + NADP(+) = (6R)-5,10-methenyltetrahydrofolate + NADPH</text>
        <dbReference type="Rhea" id="RHEA:22812"/>
        <dbReference type="ChEBI" id="CHEBI:15636"/>
        <dbReference type="ChEBI" id="CHEBI:57455"/>
        <dbReference type="ChEBI" id="CHEBI:57783"/>
        <dbReference type="ChEBI" id="CHEBI:58349"/>
        <dbReference type="EC" id="1.5.1.5"/>
    </reaction>
</comment>
<evidence type="ECO:0000256" key="9">
    <source>
        <dbReference type="ARBA" id="ARBA00023167"/>
    </source>
</evidence>
<comment type="catalytic activity">
    <reaction evidence="11">
        <text>(6R)-5,10-methenyltetrahydrofolate + H2O = (6R)-10-formyltetrahydrofolate + H(+)</text>
        <dbReference type="Rhea" id="RHEA:23700"/>
        <dbReference type="ChEBI" id="CHEBI:15377"/>
        <dbReference type="ChEBI" id="CHEBI:15378"/>
        <dbReference type="ChEBI" id="CHEBI:57455"/>
        <dbReference type="ChEBI" id="CHEBI:195366"/>
        <dbReference type="EC" id="3.5.4.9"/>
    </reaction>
</comment>
<dbReference type="PANTHER" id="PTHR48099:SF5">
    <property type="entry name" value="C-1-TETRAHYDROFOLATE SYNTHASE, CYTOPLASMIC"/>
    <property type="match status" value="1"/>
</dbReference>
<dbReference type="InterPro" id="IPR020631">
    <property type="entry name" value="THF_DH/CycHdrlase_NAD-bd_dom"/>
</dbReference>
<comment type="subunit">
    <text evidence="11">Homodimer.</text>
</comment>
<keyword evidence="3 11" id="KW-0028">Amino-acid biosynthesis</keyword>
<keyword evidence="6 11" id="KW-0521">NADP</keyword>
<organism evidence="14 15">
    <name type="scientific">Lancefieldella parvula</name>
    <dbReference type="NCBI Taxonomy" id="1382"/>
    <lineage>
        <taxon>Bacteria</taxon>
        <taxon>Bacillati</taxon>
        <taxon>Actinomycetota</taxon>
        <taxon>Coriobacteriia</taxon>
        <taxon>Coriobacteriales</taxon>
        <taxon>Atopobiaceae</taxon>
        <taxon>Lancefieldella</taxon>
    </lineage>
</organism>